<proteinExistence type="predicted"/>
<gene>
    <name evidence="1" type="ORF">MUN86_11090</name>
</gene>
<dbReference type="RefSeq" id="WP_245125346.1">
    <property type="nucleotide sequence ID" value="NZ_CP095061.1"/>
</dbReference>
<sequence>MSIHFHDPTIRSASTNLGFIAVKGRLGVTCQDVAAIVALLHTGQIIMAPTTKGVVLLGDGSGLSNDVVRQTY</sequence>
<organism evidence="1 2">
    <name type="scientific">Hymenobacter volaticus</name>
    <dbReference type="NCBI Taxonomy" id="2932254"/>
    <lineage>
        <taxon>Bacteria</taxon>
        <taxon>Pseudomonadati</taxon>
        <taxon>Bacteroidota</taxon>
        <taxon>Cytophagia</taxon>
        <taxon>Cytophagales</taxon>
        <taxon>Hymenobacteraceae</taxon>
        <taxon>Hymenobacter</taxon>
    </lineage>
</organism>
<reference evidence="1" key="1">
    <citation type="submission" date="2022-04" db="EMBL/GenBank/DDBJ databases">
        <title>Hymenobacter sp. isolated from the air.</title>
        <authorList>
            <person name="Won M."/>
            <person name="Lee C.-M."/>
            <person name="Woen H.-Y."/>
            <person name="Kwon S.-W."/>
        </authorList>
    </citation>
    <scope>NUCLEOTIDE SEQUENCE</scope>
    <source>
        <strain evidence="1">5420S-77</strain>
    </source>
</reference>
<evidence type="ECO:0000313" key="1">
    <source>
        <dbReference type="EMBL" id="UOQ68341.1"/>
    </source>
</evidence>
<keyword evidence="2" id="KW-1185">Reference proteome</keyword>
<evidence type="ECO:0000313" key="2">
    <source>
        <dbReference type="Proteomes" id="UP000830401"/>
    </source>
</evidence>
<dbReference type="Proteomes" id="UP000830401">
    <property type="component" value="Chromosome"/>
</dbReference>
<protein>
    <submittedName>
        <fullName evidence="1">Uncharacterized protein</fullName>
    </submittedName>
</protein>
<name>A0ABY4GC73_9BACT</name>
<dbReference type="EMBL" id="CP095061">
    <property type="protein sequence ID" value="UOQ68341.1"/>
    <property type="molecule type" value="Genomic_DNA"/>
</dbReference>
<accession>A0ABY4GC73</accession>